<organism evidence="2 3">
    <name type="scientific">Heterodera trifolii</name>
    <dbReference type="NCBI Taxonomy" id="157864"/>
    <lineage>
        <taxon>Eukaryota</taxon>
        <taxon>Metazoa</taxon>
        <taxon>Ecdysozoa</taxon>
        <taxon>Nematoda</taxon>
        <taxon>Chromadorea</taxon>
        <taxon>Rhabditida</taxon>
        <taxon>Tylenchina</taxon>
        <taxon>Tylenchomorpha</taxon>
        <taxon>Tylenchoidea</taxon>
        <taxon>Heteroderidae</taxon>
        <taxon>Heteroderinae</taxon>
        <taxon>Heterodera</taxon>
    </lineage>
</organism>
<name>A0ABD2LDZ1_9BILA</name>
<evidence type="ECO:0000313" key="3">
    <source>
        <dbReference type="Proteomes" id="UP001620626"/>
    </source>
</evidence>
<gene>
    <name evidence="2" type="ORF">niasHT_013548</name>
</gene>
<dbReference type="EMBL" id="JBICBT010000446">
    <property type="protein sequence ID" value="KAL3113438.1"/>
    <property type="molecule type" value="Genomic_DNA"/>
</dbReference>
<dbReference type="AlphaFoldDB" id="A0ABD2LDZ1"/>
<keyword evidence="3" id="KW-1185">Reference proteome</keyword>
<dbReference type="Proteomes" id="UP001620626">
    <property type="component" value="Unassembled WGS sequence"/>
</dbReference>
<sequence>MEDGLIEAQNEQIQVGGPPALCARRAHNAQIGSTRKYQRKTSFDHPPLTMGGGGEEGLSAVSPKLLGTQSHLGIVEQKHRLNIKQMNDTNGRKMPRWL</sequence>
<evidence type="ECO:0000313" key="2">
    <source>
        <dbReference type="EMBL" id="KAL3113438.1"/>
    </source>
</evidence>
<comment type="caution">
    <text evidence="2">The sequence shown here is derived from an EMBL/GenBank/DDBJ whole genome shotgun (WGS) entry which is preliminary data.</text>
</comment>
<protein>
    <submittedName>
        <fullName evidence="2">Uncharacterized protein</fullName>
    </submittedName>
</protein>
<reference evidence="2 3" key="1">
    <citation type="submission" date="2024-10" db="EMBL/GenBank/DDBJ databases">
        <authorList>
            <person name="Kim D."/>
        </authorList>
    </citation>
    <scope>NUCLEOTIDE SEQUENCE [LARGE SCALE GENOMIC DNA]</scope>
    <source>
        <strain evidence="2">BH-2024</strain>
    </source>
</reference>
<feature type="region of interest" description="Disordered" evidence="1">
    <location>
        <begin position="31"/>
        <end position="61"/>
    </location>
</feature>
<evidence type="ECO:0000256" key="1">
    <source>
        <dbReference type="SAM" id="MobiDB-lite"/>
    </source>
</evidence>
<proteinExistence type="predicted"/>
<accession>A0ABD2LDZ1</accession>